<evidence type="ECO:0000313" key="2">
    <source>
        <dbReference type="EMBL" id="MBO0952606.1"/>
    </source>
</evidence>
<feature type="region of interest" description="Disordered" evidence="1">
    <location>
        <begin position="27"/>
        <end position="51"/>
    </location>
</feature>
<dbReference type="Proteomes" id="UP000664628">
    <property type="component" value="Unassembled WGS sequence"/>
</dbReference>
<reference evidence="2 3" key="1">
    <citation type="submission" date="2021-03" db="EMBL/GenBank/DDBJ databases">
        <title>Fibrella sp. HMF5405 genome sequencing and assembly.</title>
        <authorList>
            <person name="Kang H."/>
            <person name="Kim H."/>
            <person name="Bae S."/>
            <person name="Joh K."/>
        </authorList>
    </citation>
    <scope>NUCLEOTIDE SEQUENCE [LARGE SCALE GENOMIC DNA]</scope>
    <source>
        <strain evidence="2 3">HMF5405</strain>
    </source>
</reference>
<gene>
    <name evidence="2" type="ORF">J2I46_28760</name>
</gene>
<keyword evidence="3" id="KW-1185">Reference proteome</keyword>
<protein>
    <submittedName>
        <fullName evidence="2">Uncharacterized protein</fullName>
    </submittedName>
</protein>
<dbReference type="EMBL" id="JAFMYW010000012">
    <property type="protein sequence ID" value="MBO0952606.1"/>
    <property type="molecule type" value="Genomic_DNA"/>
</dbReference>
<organism evidence="2 3">
    <name type="scientific">Fibrella forsythiae</name>
    <dbReference type="NCBI Taxonomy" id="2817061"/>
    <lineage>
        <taxon>Bacteria</taxon>
        <taxon>Pseudomonadati</taxon>
        <taxon>Bacteroidota</taxon>
        <taxon>Cytophagia</taxon>
        <taxon>Cytophagales</taxon>
        <taxon>Spirosomataceae</taxon>
        <taxon>Fibrella</taxon>
    </lineage>
</organism>
<comment type="caution">
    <text evidence="2">The sequence shown here is derived from an EMBL/GenBank/DDBJ whole genome shotgun (WGS) entry which is preliminary data.</text>
</comment>
<sequence>MGESLEKLALMERIDKLFTTRPEMSRAGVPVRRMDHELTTPDNPVNIKRGTSVNALNGASGYWAET</sequence>
<name>A0ABS3JT88_9BACT</name>
<accession>A0ABS3JT88</accession>
<evidence type="ECO:0000256" key="1">
    <source>
        <dbReference type="SAM" id="MobiDB-lite"/>
    </source>
</evidence>
<dbReference type="RefSeq" id="WP_207332559.1">
    <property type="nucleotide sequence ID" value="NZ_JAFMYW010000012.1"/>
</dbReference>
<proteinExistence type="predicted"/>
<evidence type="ECO:0000313" key="3">
    <source>
        <dbReference type="Proteomes" id="UP000664628"/>
    </source>
</evidence>